<evidence type="ECO:0000259" key="3">
    <source>
        <dbReference type="Pfam" id="PF13462"/>
    </source>
</evidence>
<feature type="transmembrane region" description="Helical" evidence="2">
    <location>
        <begin position="29"/>
        <end position="51"/>
    </location>
</feature>
<proteinExistence type="predicted"/>
<feature type="region of interest" description="Disordered" evidence="1">
    <location>
        <begin position="303"/>
        <end position="340"/>
    </location>
</feature>
<dbReference type="InterPro" id="IPR036249">
    <property type="entry name" value="Thioredoxin-like_sf"/>
</dbReference>
<evidence type="ECO:0000256" key="1">
    <source>
        <dbReference type="SAM" id="MobiDB-lite"/>
    </source>
</evidence>
<keyword evidence="4" id="KW-0413">Isomerase</keyword>
<dbReference type="Pfam" id="PF13462">
    <property type="entry name" value="Thioredoxin_4"/>
    <property type="match status" value="1"/>
</dbReference>
<accession>A0A852TWZ5</accession>
<dbReference type="Proteomes" id="UP000589036">
    <property type="component" value="Unassembled WGS sequence"/>
</dbReference>
<evidence type="ECO:0000313" key="4">
    <source>
        <dbReference type="EMBL" id="NYE48539.1"/>
    </source>
</evidence>
<dbReference type="SUPFAM" id="SSF52833">
    <property type="entry name" value="Thioredoxin-like"/>
    <property type="match status" value="1"/>
</dbReference>
<dbReference type="InterPro" id="IPR012336">
    <property type="entry name" value="Thioredoxin-like_fold"/>
</dbReference>
<dbReference type="RefSeq" id="WP_179644304.1">
    <property type="nucleotide sequence ID" value="NZ_BAAAYY010000004.1"/>
</dbReference>
<dbReference type="GO" id="GO:0016853">
    <property type="term" value="F:isomerase activity"/>
    <property type="evidence" value="ECO:0007669"/>
    <property type="project" value="UniProtKB-KW"/>
</dbReference>
<keyword evidence="2" id="KW-1133">Transmembrane helix</keyword>
<feature type="compositionally biased region" description="Polar residues" evidence="1">
    <location>
        <begin position="328"/>
        <end position="340"/>
    </location>
</feature>
<feature type="domain" description="Thioredoxin-like fold" evidence="3">
    <location>
        <begin position="84"/>
        <end position="177"/>
    </location>
</feature>
<name>A0A852TWZ5_9ACTN</name>
<protein>
    <submittedName>
        <fullName evidence="4">Protein-disulfide isomerase</fullName>
    </submittedName>
</protein>
<keyword evidence="5" id="KW-1185">Reference proteome</keyword>
<dbReference type="Gene3D" id="3.40.30.10">
    <property type="entry name" value="Glutaredoxin"/>
    <property type="match status" value="2"/>
</dbReference>
<keyword evidence="2" id="KW-0472">Membrane</keyword>
<evidence type="ECO:0000313" key="5">
    <source>
        <dbReference type="Proteomes" id="UP000589036"/>
    </source>
</evidence>
<dbReference type="AlphaFoldDB" id="A0A852TWZ5"/>
<gene>
    <name evidence="4" type="ORF">HDA32_003659</name>
</gene>
<evidence type="ECO:0000256" key="2">
    <source>
        <dbReference type="SAM" id="Phobius"/>
    </source>
</evidence>
<comment type="caution">
    <text evidence="4">The sequence shown here is derived from an EMBL/GenBank/DDBJ whole genome shotgun (WGS) entry which is preliminary data.</text>
</comment>
<keyword evidence="2" id="KW-0812">Transmembrane</keyword>
<organism evidence="4 5">
    <name type="scientific">Spinactinospora alkalitolerans</name>
    <dbReference type="NCBI Taxonomy" id="687207"/>
    <lineage>
        <taxon>Bacteria</taxon>
        <taxon>Bacillati</taxon>
        <taxon>Actinomycetota</taxon>
        <taxon>Actinomycetes</taxon>
        <taxon>Streptosporangiales</taxon>
        <taxon>Nocardiopsidaceae</taxon>
        <taxon>Spinactinospora</taxon>
    </lineage>
</organism>
<dbReference type="EMBL" id="JACCCC010000001">
    <property type="protein sequence ID" value="NYE48539.1"/>
    <property type="molecule type" value="Genomic_DNA"/>
</dbReference>
<reference evidence="4 5" key="1">
    <citation type="submission" date="2020-07" db="EMBL/GenBank/DDBJ databases">
        <title>Sequencing the genomes of 1000 actinobacteria strains.</title>
        <authorList>
            <person name="Klenk H.-P."/>
        </authorList>
    </citation>
    <scope>NUCLEOTIDE SEQUENCE [LARGE SCALE GENOMIC DNA]</scope>
    <source>
        <strain evidence="4 5">CXB654</strain>
    </source>
</reference>
<dbReference type="CDD" id="cd02972">
    <property type="entry name" value="DsbA_family"/>
    <property type="match status" value="1"/>
</dbReference>
<sequence length="340" mass="36295">MGKAARREARERLRQERIRQQQRAKRNRLLAAIGAAAAVIALVVGGGYLVMNWEGEPAAAFDGDLAAQTLQQDGSVVMAQEGASAPVVEVYVDFQCPACQKFEEANADTLKQLAAEGEAIVHLRPVSIFAQKQDPVSTNSLRAGAAARAAADHGRFVEYNDKLFANQPVEGRPGFSPEDLKKWGEEVGITDPAFAERVDAESGVAEQFTGTYYTALIAKAQQGLSDEELSTMTLSDLREWGRDQGVDDSFLDGTYVGELLDTTAAAYGRYEGDNRFGGTPSVYINGELQGNNVYDASGLTEAVESAQAGEVDTEPLSTDDAATPGPSPSESSSAKDTSEE</sequence>